<dbReference type="PANTHER" id="PTHR10666">
    <property type="entry name" value="UBIQUITIN"/>
    <property type="match status" value="1"/>
</dbReference>
<reference evidence="2" key="1">
    <citation type="submission" date="2021-01" db="EMBL/GenBank/DDBJ databases">
        <authorList>
            <consortium name="Genoscope - CEA"/>
            <person name="William W."/>
        </authorList>
    </citation>
    <scope>NUCLEOTIDE SEQUENCE</scope>
</reference>
<dbReference type="PROSITE" id="PS50053">
    <property type="entry name" value="UBIQUITIN_2"/>
    <property type="match status" value="2"/>
</dbReference>
<dbReference type="Proteomes" id="UP000688137">
    <property type="component" value="Unassembled WGS sequence"/>
</dbReference>
<accession>A0A8S1MJP1</accession>
<dbReference type="EMBL" id="CAJJDM010000064">
    <property type="protein sequence ID" value="CAD8080448.1"/>
    <property type="molecule type" value="Genomic_DNA"/>
</dbReference>
<evidence type="ECO:0000313" key="2">
    <source>
        <dbReference type="EMBL" id="CAD8080448.1"/>
    </source>
</evidence>
<dbReference type="PROSITE" id="PS00299">
    <property type="entry name" value="UBIQUITIN_1"/>
    <property type="match status" value="1"/>
</dbReference>
<dbReference type="OMA" id="TIHMAER"/>
<keyword evidence="3" id="KW-1185">Reference proteome</keyword>
<dbReference type="FunFam" id="3.10.20.90:FF:000222">
    <property type="entry name" value="Polyubiquitin 5"/>
    <property type="match status" value="1"/>
</dbReference>
<comment type="caution">
    <text evidence="2">The sequence shown here is derived from an EMBL/GenBank/DDBJ whole genome shotgun (WGS) entry which is preliminary data.</text>
</comment>
<protein>
    <recommendedName>
        <fullName evidence="1">Ubiquitin-like domain-containing protein</fullName>
    </recommendedName>
</protein>
<dbReference type="Pfam" id="PF00240">
    <property type="entry name" value="ubiquitin"/>
    <property type="match status" value="2"/>
</dbReference>
<name>A0A8S1MJP1_PARPR</name>
<organism evidence="2 3">
    <name type="scientific">Paramecium primaurelia</name>
    <dbReference type="NCBI Taxonomy" id="5886"/>
    <lineage>
        <taxon>Eukaryota</taxon>
        <taxon>Sar</taxon>
        <taxon>Alveolata</taxon>
        <taxon>Ciliophora</taxon>
        <taxon>Intramacronucleata</taxon>
        <taxon>Oligohymenophorea</taxon>
        <taxon>Peniculida</taxon>
        <taxon>Parameciidae</taxon>
        <taxon>Paramecium</taxon>
    </lineage>
</organism>
<feature type="domain" description="Ubiquitin-like" evidence="1">
    <location>
        <begin position="1"/>
        <end position="76"/>
    </location>
</feature>
<evidence type="ECO:0000313" key="3">
    <source>
        <dbReference type="Proteomes" id="UP000688137"/>
    </source>
</evidence>
<evidence type="ECO:0000259" key="1">
    <source>
        <dbReference type="PROSITE" id="PS50053"/>
    </source>
</evidence>
<dbReference type="AlphaFoldDB" id="A0A8S1MJP1"/>
<gene>
    <name evidence="2" type="ORF">PPRIM_AZ9-3.1.T0630271</name>
</gene>
<dbReference type="InterPro" id="IPR000626">
    <property type="entry name" value="Ubiquitin-like_dom"/>
</dbReference>
<proteinExistence type="predicted"/>
<dbReference type="InterPro" id="IPR019954">
    <property type="entry name" value="Ubiquitin_CS"/>
</dbReference>
<dbReference type="FunFam" id="3.10.20.90:FF:000306">
    <property type="entry name" value="Putative ubiquitin-like protein"/>
    <property type="match status" value="1"/>
</dbReference>
<sequence length="157" mass="17845">MQLLISTITGKTISIPFEQSDNIRLVKLKIQEQEGISFNQQRIIFQESELDDNKTLSQIGITNNTILQLLLRLKGGGQVFIKTMAGKTITVSAEYNQTIKELKKTIYERCGIPPQQQRLIFGGKILDDQKKVEDYNIQKESTIHMAERLKGGNSTIY</sequence>
<dbReference type="InterPro" id="IPR050158">
    <property type="entry name" value="Ubiquitin_ubiquitin-like"/>
</dbReference>
<feature type="domain" description="Ubiquitin-like" evidence="1">
    <location>
        <begin position="77"/>
        <end position="152"/>
    </location>
</feature>
<dbReference type="SMART" id="SM00213">
    <property type="entry name" value="UBQ"/>
    <property type="match status" value="2"/>
</dbReference>